<dbReference type="AlphaFoldDB" id="A0A5C3LJ82"/>
<sequence>MPFILEICTIGRAVLTVEPEPLVNQYSDVEFLKTPTKPPRSTGKASTCHSTIKSATPKNLSPDKVMTDSNSNHQFVALDANDNPKSKKSKTAEAGETSSNTAVIQSSIKPHSIKKKPIPVQITNNESEVEEQTQTLPLTYVLHLLVKESNLKQEFNDQYKLDVDQDSLGTLISWNGTTVQSTTRFSGWGEHNLNMELQPTLDMLNFTHSGRLTNLVKFASDWHLGLFLEPIQNFLMTRARSMFNKITSPMMPKKAVLLSKFSSRFQKAVCDVSEEIPVFDRWKTNVQWSYYEDLDCLEQKLPSFDEEIPVGLFAVVAHTISYYKKNSKWNIADKH</sequence>
<accession>A0A5C3LJ82</accession>
<evidence type="ECO:0000256" key="1">
    <source>
        <dbReference type="SAM" id="MobiDB-lite"/>
    </source>
</evidence>
<reference evidence="2 3" key="1">
    <citation type="journal article" date="2019" name="Nat. Ecol. Evol.">
        <title>Megaphylogeny resolves global patterns of mushroom evolution.</title>
        <authorList>
            <person name="Varga T."/>
            <person name="Krizsan K."/>
            <person name="Foldi C."/>
            <person name="Dima B."/>
            <person name="Sanchez-Garcia M."/>
            <person name="Sanchez-Ramirez S."/>
            <person name="Szollosi G.J."/>
            <person name="Szarkandi J.G."/>
            <person name="Papp V."/>
            <person name="Albert L."/>
            <person name="Andreopoulos W."/>
            <person name="Angelini C."/>
            <person name="Antonin V."/>
            <person name="Barry K.W."/>
            <person name="Bougher N.L."/>
            <person name="Buchanan P."/>
            <person name="Buyck B."/>
            <person name="Bense V."/>
            <person name="Catcheside P."/>
            <person name="Chovatia M."/>
            <person name="Cooper J."/>
            <person name="Damon W."/>
            <person name="Desjardin D."/>
            <person name="Finy P."/>
            <person name="Geml J."/>
            <person name="Haridas S."/>
            <person name="Hughes K."/>
            <person name="Justo A."/>
            <person name="Karasinski D."/>
            <person name="Kautmanova I."/>
            <person name="Kiss B."/>
            <person name="Kocsube S."/>
            <person name="Kotiranta H."/>
            <person name="LaButti K.M."/>
            <person name="Lechner B.E."/>
            <person name="Liimatainen K."/>
            <person name="Lipzen A."/>
            <person name="Lukacs Z."/>
            <person name="Mihaltcheva S."/>
            <person name="Morgado L.N."/>
            <person name="Niskanen T."/>
            <person name="Noordeloos M.E."/>
            <person name="Ohm R.A."/>
            <person name="Ortiz-Santana B."/>
            <person name="Ovrebo C."/>
            <person name="Racz N."/>
            <person name="Riley R."/>
            <person name="Savchenko A."/>
            <person name="Shiryaev A."/>
            <person name="Soop K."/>
            <person name="Spirin V."/>
            <person name="Szebenyi C."/>
            <person name="Tomsovsky M."/>
            <person name="Tulloss R.E."/>
            <person name="Uehling J."/>
            <person name="Grigoriev I.V."/>
            <person name="Vagvolgyi C."/>
            <person name="Papp T."/>
            <person name="Martin F.M."/>
            <person name="Miettinen O."/>
            <person name="Hibbett D.S."/>
            <person name="Nagy L.G."/>
        </authorList>
    </citation>
    <scope>NUCLEOTIDE SEQUENCE [LARGE SCALE GENOMIC DNA]</scope>
    <source>
        <strain evidence="2 3">CBS 166.37</strain>
    </source>
</reference>
<gene>
    <name evidence="2" type="ORF">BDQ12DRAFT_670847</name>
</gene>
<dbReference type="OrthoDB" id="3067694at2759"/>
<name>A0A5C3LJ82_9AGAR</name>
<feature type="region of interest" description="Disordered" evidence="1">
    <location>
        <begin position="33"/>
        <end position="103"/>
    </location>
</feature>
<proteinExistence type="predicted"/>
<evidence type="ECO:0000313" key="3">
    <source>
        <dbReference type="Proteomes" id="UP000308652"/>
    </source>
</evidence>
<feature type="compositionally biased region" description="Polar residues" evidence="1">
    <location>
        <begin position="43"/>
        <end position="59"/>
    </location>
</feature>
<protein>
    <submittedName>
        <fullName evidence="2">Uncharacterized protein</fullName>
    </submittedName>
</protein>
<evidence type="ECO:0000313" key="2">
    <source>
        <dbReference type="EMBL" id="TFK32735.1"/>
    </source>
</evidence>
<dbReference type="EMBL" id="ML213665">
    <property type="protein sequence ID" value="TFK32735.1"/>
    <property type="molecule type" value="Genomic_DNA"/>
</dbReference>
<dbReference type="Proteomes" id="UP000308652">
    <property type="component" value="Unassembled WGS sequence"/>
</dbReference>
<feature type="compositionally biased region" description="Basic and acidic residues" evidence="1">
    <location>
        <begin position="82"/>
        <end position="93"/>
    </location>
</feature>
<organism evidence="2 3">
    <name type="scientific">Crucibulum laeve</name>
    <dbReference type="NCBI Taxonomy" id="68775"/>
    <lineage>
        <taxon>Eukaryota</taxon>
        <taxon>Fungi</taxon>
        <taxon>Dikarya</taxon>
        <taxon>Basidiomycota</taxon>
        <taxon>Agaricomycotina</taxon>
        <taxon>Agaricomycetes</taxon>
        <taxon>Agaricomycetidae</taxon>
        <taxon>Agaricales</taxon>
        <taxon>Agaricineae</taxon>
        <taxon>Nidulariaceae</taxon>
        <taxon>Crucibulum</taxon>
    </lineage>
</organism>
<keyword evidence="3" id="KW-1185">Reference proteome</keyword>